<dbReference type="AlphaFoldDB" id="A0A2W5TFS4"/>
<evidence type="ECO:0000256" key="6">
    <source>
        <dbReference type="ARBA" id="ARBA00022692"/>
    </source>
</evidence>
<reference evidence="11 12" key="1">
    <citation type="submission" date="2017-08" db="EMBL/GenBank/DDBJ databases">
        <title>Infants hospitalized years apart are colonized by the same room-sourced microbial strains.</title>
        <authorList>
            <person name="Brooks B."/>
            <person name="Olm M.R."/>
            <person name="Firek B.A."/>
            <person name="Baker R."/>
            <person name="Thomas B.C."/>
            <person name="Morowitz M.J."/>
            <person name="Banfield J.F."/>
        </authorList>
    </citation>
    <scope>NUCLEOTIDE SEQUENCE [LARGE SCALE GENOMIC DNA]</scope>
    <source>
        <strain evidence="11">S2_003_000_R2_11</strain>
    </source>
</reference>
<comment type="caution">
    <text evidence="11">The sequence shown here is derived from an EMBL/GenBank/DDBJ whole genome shotgun (WGS) entry which is preliminary data.</text>
</comment>
<keyword evidence="9 10" id="KW-0472">Membrane</keyword>
<dbReference type="Proteomes" id="UP000248975">
    <property type="component" value="Unassembled WGS sequence"/>
</dbReference>
<evidence type="ECO:0000313" key="11">
    <source>
        <dbReference type="EMBL" id="PZQ94497.1"/>
    </source>
</evidence>
<organism evidence="11 12">
    <name type="scientific">Cereibacter sphaeroides</name>
    <name type="common">Rhodobacter sphaeroides</name>
    <dbReference type="NCBI Taxonomy" id="1063"/>
    <lineage>
        <taxon>Bacteria</taxon>
        <taxon>Pseudomonadati</taxon>
        <taxon>Pseudomonadota</taxon>
        <taxon>Alphaproteobacteria</taxon>
        <taxon>Rhodobacterales</taxon>
        <taxon>Paracoccaceae</taxon>
        <taxon>Cereibacter</taxon>
    </lineage>
</organism>
<keyword evidence="11" id="KW-0282">Flagellum</keyword>
<keyword evidence="7 10" id="KW-0283">Flagellar rotation</keyword>
<keyword evidence="5 10" id="KW-0145">Chemotaxis</keyword>
<comment type="subcellular location">
    <subcellularLocation>
        <location evidence="10">Cell inner membrane</location>
    </subcellularLocation>
    <subcellularLocation>
        <location evidence="2">Cell membrane</location>
        <topology evidence="2">Single-pass membrane protein</topology>
    </subcellularLocation>
</comment>
<dbReference type="GO" id="GO:0009425">
    <property type="term" value="C:bacterial-type flagellum basal body"/>
    <property type="evidence" value="ECO:0007669"/>
    <property type="project" value="InterPro"/>
</dbReference>
<dbReference type="Pfam" id="PF03748">
    <property type="entry name" value="FliL"/>
    <property type="match status" value="1"/>
</dbReference>
<comment type="function">
    <text evidence="1 10">Controls the rotational direction of flagella during chemotaxis.</text>
</comment>
<keyword evidence="10" id="KW-0997">Cell inner membrane</keyword>
<evidence type="ECO:0000256" key="1">
    <source>
        <dbReference type="ARBA" id="ARBA00002254"/>
    </source>
</evidence>
<dbReference type="GO" id="GO:0005886">
    <property type="term" value="C:plasma membrane"/>
    <property type="evidence" value="ECO:0007669"/>
    <property type="project" value="UniProtKB-SubCell"/>
</dbReference>
<name>A0A2W5TFS4_CERSP</name>
<evidence type="ECO:0000256" key="9">
    <source>
        <dbReference type="ARBA" id="ARBA00023136"/>
    </source>
</evidence>
<evidence type="ECO:0000313" key="12">
    <source>
        <dbReference type="Proteomes" id="UP000248975"/>
    </source>
</evidence>
<dbReference type="GO" id="GO:0006935">
    <property type="term" value="P:chemotaxis"/>
    <property type="evidence" value="ECO:0007669"/>
    <property type="project" value="UniProtKB-KW"/>
</dbReference>
<proteinExistence type="inferred from homology"/>
<evidence type="ECO:0000256" key="2">
    <source>
        <dbReference type="ARBA" id="ARBA00004162"/>
    </source>
</evidence>
<dbReference type="PANTHER" id="PTHR35091:SF2">
    <property type="entry name" value="FLAGELLAR PROTEIN FLIL"/>
    <property type="match status" value="1"/>
</dbReference>
<dbReference type="InterPro" id="IPR005503">
    <property type="entry name" value="FliL"/>
</dbReference>
<evidence type="ECO:0000256" key="8">
    <source>
        <dbReference type="ARBA" id="ARBA00022989"/>
    </source>
</evidence>
<comment type="similarity">
    <text evidence="3 10">Belongs to the FliL family.</text>
</comment>
<dbReference type="EMBL" id="QFQS01000020">
    <property type="protein sequence ID" value="PZQ94497.1"/>
    <property type="molecule type" value="Genomic_DNA"/>
</dbReference>
<gene>
    <name evidence="11" type="ORF">DI533_22105</name>
</gene>
<protein>
    <recommendedName>
        <fullName evidence="10">Flagellar protein FliL</fullName>
    </recommendedName>
</protein>
<evidence type="ECO:0000256" key="5">
    <source>
        <dbReference type="ARBA" id="ARBA00022500"/>
    </source>
</evidence>
<evidence type="ECO:0000256" key="4">
    <source>
        <dbReference type="ARBA" id="ARBA00022475"/>
    </source>
</evidence>
<feature type="transmembrane region" description="Helical" evidence="10">
    <location>
        <begin position="28"/>
        <end position="48"/>
    </location>
</feature>
<evidence type="ECO:0000256" key="7">
    <source>
        <dbReference type="ARBA" id="ARBA00022779"/>
    </source>
</evidence>
<accession>A0A2W5TFS4</accession>
<evidence type="ECO:0000256" key="3">
    <source>
        <dbReference type="ARBA" id="ARBA00008281"/>
    </source>
</evidence>
<keyword evidence="8 10" id="KW-1133">Transmembrane helix</keyword>
<evidence type="ECO:0000256" key="10">
    <source>
        <dbReference type="RuleBase" id="RU364125"/>
    </source>
</evidence>
<sequence length="178" mass="18437">MSATKEKKDGPEEAAAAKPARFGKKQKIIIGAVAAVLLAGGAGAFALAGGKSAEGGHAVEEEAPAAPAAEGGETADPAATLVDVPAMVLNMRTATGEPRYLKLHFMLVAKDAASVEKLKSRLPAIIDAYQPFLRELRPEDLAGAAAVFRIKEELLLRAADEAGKDAVADVLIQDLVQQ</sequence>
<keyword evidence="11" id="KW-0969">Cilium</keyword>
<keyword evidence="6 10" id="KW-0812">Transmembrane</keyword>
<dbReference type="PANTHER" id="PTHR35091">
    <property type="entry name" value="FLAGELLAR PROTEIN FLIL"/>
    <property type="match status" value="1"/>
</dbReference>
<dbReference type="GO" id="GO:0071978">
    <property type="term" value="P:bacterial-type flagellum-dependent swarming motility"/>
    <property type="evidence" value="ECO:0007669"/>
    <property type="project" value="TreeGrafter"/>
</dbReference>
<keyword evidence="11" id="KW-0966">Cell projection</keyword>
<keyword evidence="4" id="KW-1003">Cell membrane</keyword>